<evidence type="ECO:0000259" key="2">
    <source>
        <dbReference type="Pfam" id="PF14905"/>
    </source>
</evidence>
<dbReference type="SUPFAM" id="SSF49452">
    <property type="entry name" value="Starch-binding domain-like"/>
    <property type="match status" value="1"/>
</dbReference>
<dbReference type="Pfam" id="PF13620">
    <property type="entry name" value="CarboxypepD_reg"/>
    <property type="match status" value="1"/>
</dbReference>
<dbReference type="GO" id="GO:0030246">
    <property type="term" value="F:carbohydrate binding"/>
    <property type="evidence" value="ECO:0007669"/>
    <property type="project" value="InterPro"/>
</dbReference>
<organism evidence="3 4">
    <name type="scientific">Chitinophaga eiseniae</name>
    <dbReference type="NCBI Taxonomy" id="634771"/>
    <lineage>
        <taxon>Bacteria</taxon>
        <taxon>Pseudomonadati</taxon>
        <taxon>Bacteroidota</taxon>
        <taxon>Chitinophagia</taxon>
        <taxon>Chitinophagales</taxon>
        <taxon>Chitinophagaceae</taxon>
        <taxon>Chitinophaga</taxon>
    </lineage>
</organism>
<protein>
    <submittedName>
        <fullName evidence="3">TonB-dependent receptor</fullName>
    </submittedName>
</protein>
<evidence type="ECO:0000313" key="4">
    <source>
        <dbReference type="Proteomes" id="UP000552864"/>
    </source>
</evidence>
<reference evidence="3 4" key="1">
    <citation type="submission" date="2020-04" db="EMBL/GenBank/DDBJ databases">
        <authorList>
            <person name="Yin C."/>
        </authorList>
    </citation>
    <scope>NUCLEOTIDE SEQUENCE [LARGE SCALE GENOMIC DNA]</scope>
    <source>
        <strain evidence="3 4">Ak56</strain>
    </source>
</reference>
<dbReference type="EMBL" id="JABAHZ010000005">
    <property type="protein sequence ID" value="NLR81146.1"/>
    <property type="molecule type" value="Genomic_DNA"/>
</dbReference>
<keyword evidence="4" id="KW-1185">Reference proteome</keyword>
<dbReference type="SUPFAM" id="SSF56935">
    <property type="entry name" value="Porins"/>
    <property type="match status" value="1"/>
</dbReference>
<dbReference type="AlphaFoldDB" id="A0A847STR4"/>
<gene>
    <name evidence="3" type="ORF">HGH91_21130</name>
</gene>
<proteinExistence type="predicted"/>
<dbReference type="Proteomes" id="UP000552864">
    <property type="component" value="Unassembled WGS sequence"/>
</dbReference>
<dbReference type="RefSeq" id="WP_168740794.1">
    <property type="nucleotide sequence ID" value="NZ_JABAHZ010000005.1"/>
</dbReference>
<dbReference type="Gene3D" id="2.60.40.1120">
    <property type="entry name" value="Carboxypeptidase-like, regulatory domain"/>
    <property type="match status" value="1"/>
</dbReference>
<keyword evidence="1" id="KW-0732">Signal</keyword>
<accession>A0A847STR4</accession>
<sequence length="924" mass="104228">MKKILITVLYIVVSLCCAAQQATINGNVSDTLNGVKLSNTVVALLHAKDSILYKFVRADDKGHFDIKNIPAGNYVLLVTYPTYADYVESLTLTDTSHIHLNKIILIQKSRLLKEVVIQQKVAAIKMKGDTTEFNAESFKTAANASVEDLLKKLPGIQVNSKGQITAQGETVKKVLVDGEEFFGDDPTLVTKNLRADMVDKVQLYDKKSDQATFTGVDDGEKSKTINIQLKEDKKRGYFGKLAVGAGDHGFHNTEGLFNLFRGKKKIAAYGIMSNTGKIGLNWEDREKFGASSISVDDQGNMEFFGAGGDDLDNWSGRYEDNGYPLVQTGGLHYGDKWDQDRKNLNMNYKFMKLYVDADKTVSTQNILKDTIYSSNSAEQSKNSIMRNRINGLYELQVDSTSSIKLLVDGGLDHKITSMRNTSEMQKNDMLINNGYRITNNTSDAGKLNTNLLWRKKLKKKGRTVSLNIAENYSRTNGEGTLDALTEFYQKGQVDSTQRIDQLKTVNNEQLNINTNITYTEPLSKKSSLVFNYGINVSNSHSNRNSFNKNNGGKYSLLDSLYSNDYAFNILTHRGGISYAYTLNNKLRMNLGGNVGFTNFNQKDMFRDHVQERSFVNWYPNASVRYSFTQQRRLNFFYQGYTQQPDINQLQPIRTNDDPLNIVIGNPNLQPSFNNSFRLGYSDFKVMSGRSIWASASYNFVSDAISSRSDLDTSGKRTSQAVNVNGNRSIRYDLDMGWKISPWDLRIGGSIGGDFSRNVNYVNSLLNITNSSRTSISFNMQKEVEKKYQFYFTASANYNVGVSSVQSTFRTDYWSYYIEPNADVYLPWKLQLHGDMSYAIRQRTAVFTGNNNAVIVNAFLAKKFGKKELMQVNFSMNDIFNQNIGFDRSVQTNTITQTRYSTIGRYALLSFIWNFNKLGPGAPKQ</sequence>
<evidence type="ECO:0000256" key="1">
    <source>
        <dbReference type="SAM" id="SignalP"/>
    </source>
</evidence>
<name>A0A847STR4_9BACT</name>
<dbReference type="InterPro" id="IPR013784">
    <property type="entry name" value="Carb-bd-like_fold"/>
</dbReference>
<feature type="domain" description="Outer membrane protein beta-barrel" evidence="2">
    <location>
        <begin position="455"/>
        <end position="912"/>
    </location>
</feature>
<feature type="chain" id="PRO_5032917258" evidence="1">
    <location>
        <begin position="19"/>
        <end position="924"/>
    </location>
</feature>
<dbReference type="InterPro" id="IPR041700">
    <property type="entry name" value="OMP_b-brl_3"/>
</dbReference>
<dbReference type="Pfam" id="PF14905">
    <property type="entry name" value="OMP_b-brl_3"/>
    <property type="match status" value="1"/>
</dbReference>
<feature type="signal peptide" evidence="1">
    <location>
        <begin position="1"/>
        <end position="18"/>
    </location>
</feature>
<comment type="caution">
    <text evidence="3">The sequence shown here is derived from an EMBL/GenBank/DDBJ whole genome shotgun (WGS) entry which is preliminary data.</text>
</comment>
<evidence type="ECO:0000313" key="3">
    <source>
        <dbReference type="EMBL" id="NLR81146.1"/>
    </source>
</evidence>
<keyword evidence="3" id="KW-0675">Receptor</keyword>